<gene>
    <name evidence="3" type="ORF">D1345_10500</name>
</gene>
<organism evidence="3 4">
    <name type="scientific">Chromobacterium rhizoryzae</name>
    <dbReference type="NCBI Taxonomy" id="1778675"/>
    <lineage>
        <taxon>Bacteria</taxon>
        <taxon>Pseudomonadati</taxon>
        <taxon>Pseudomonadota</taxon>
        <taxon>Betaproteobacteria</taxon>
        <taxon>Neisseriales</taxon>
        <taxon>Chromobacteriaceae</taxon>
        <taxon>Chromobacterium</taxon>
    </lineage>
</organism>
<name>A0AAD0RT61_9NEIS</name>
<feature type="compositionally biased region" description="Basic and acidic residues" evidence="1">
    <location>
        <begin position="1"/>
        <end position="10"/>
    </location>
</feature>
<dbReference type="InterPro" id="IPR001387">
    <property type="entry name" value="Cro/C1-type_HTH"/>
</dbReference>
<dbReference type="Gene3D" id="1.10.260.40">
    <property type="entry name" value="lambda repressor-like DNA-binding domains"/>
    <property type="match status" value="1"/>
</dbReference>
<dbReference type="PROSITE" id="PS50943">
    <property type="entry name" value="HTH_CROC1"/>
    <property type="match status" value="1"/>
</dbReference>
<accession>A0AAD0RT61</accession>
<dbReference type="SUPFAM" id="SSF47413">
    <property type="entry name" value="lambda repressor-like DNA-binding domains"/>
    <property type="match status" value="1"/>
</dbReference>
<dbReference type="CDD" id="cd00093">
    <property type="entry name" value="HTH_XRE"/>
    <property type="match status" value="1"/>
</dbReference>
<reference evidence="3 4" key="1">
    <citation type="submission" date="2018-08" db="EMBL/GenBank/DDBJ databases">
        <title>Complete genome sequence of JP2-74.</title>
        <authorList>
            <person name="Wu L."/>
        </authorList>
    </citation>
    <scope>NUCLEOTIDE SEQUENCE [LARGE SCALE GENOMIC DNA]</scope>
    <source>
        <strain evidence="3 4">JP2-74</strain>
    </source>
</reference>
<dbReference type="InterPro" id="IPR010982">
    <property type="entry name" value="Lambda_DNA-bd_dom_sf"/>
</dbReference>
<dbReference type="EMBL" id="CP031968">
    <property type="protein sequence ID" value="AXT46591.1"/>
    <property type="molecule type" value="Genomic_DNA"/>
</dbReference>
<dbReference type="Pfam" id="PF01381">
    <property type="entry name" value="HTH_3"/>
    <property type="match status" value="1"/>
</dbReference>
<dbReference type="GO" id="GO:0003677">
    <property type="term" value="F:DNA binding"/>
    <property type="evidence" value="ECO:0007669"/>
    <property type="project" value="InterPro"/>
</dbReference>
<evidence type="ECO:0000313" key="4">
    <source>
        <dbReference type="Proteomes" id="UP000259465"/>
    </source>
</evidence>
<evidence type="ECO:0000313" key="3">
    <source>
        <dbReference type="EMBL" id="AXT46591.1"/>
    </source>
</evidence>
<proteinExistence type="predicted"/>
<dbReference type="SMART" id="SM00530">
    <property type="entry name" value="HTH_XRE"/>
    <property type="match status" value="1"/>
</dbReference>
<feature type="region of interest" description="Disordered" evidence="1">
    <location>
        <begin position="1"/>
        <end position="24"/>
    </location>
</feature>
<keyword evidence="4" id="KW-1185">Reference proteome</keyword>
<sequence length="181" mass="20045">MALTKEREHPTFSAMASRSTPADSREVMMAVQSMAGSNLNKKMPPLKHVRVIYYNTNVMTGPDTIVFMNTYGDRVRARRAELGLSQSELAKMIGAKNQSTIGNIENRNGSSRYTLELSKALRVRYEWLETGQGEKELPGGDAPLMLRDASLEDILEEIERRGAGDSARLIAELVLKNKTGG</sequence>
<dbReference type="AlphaFoldDB" id="A0AAD0RT61"/>
<evidence type="ECO:0000256" key="1">
    <source>
        <dbReference type="SAM" id="MobiDB-lite"/>
    </source>
</evidence>
<dbReference type="Proteomes" id="UP000259465">
    <property type="component" value="Chromosome"/>
</dbReference>
<dbReference type="KEGG" id="crz:D1345_10500"/>
<protein>
    <submittedName>
        <fullName evidence="3">XRE family transcriptional regulator</fullName>
    </submittedName>
</protein>
<feature type="domain" description="HTH cro/C1-type" evidence="2">
    <location>
        <begin position="75"/>
        <end position="128"/>
    </location>
</feature>
<evidence type="ECO:0000259" key="2">
    <source>
        <dbReference type="PROSITE" id="PS50943"/>
    </source>
</evidence>